<dbReference type="PANTHER" id="PTHR13414">
    <property type="entry name" value="HUEL-CATION TRANSPORTER"/>
    <property type="match status" value="1"/>
</dbReference>
<dbReference type="GO" id="GO:0008324">
    <property type="term" value="F:monoatomic cation transmembrane transporter activity"/>
    <property type="evidence" value="ECO:0007669"/>
    <property type="project" value="InterPro"/>
</dbReference>
<feature type="transmembrane region" description="Helical" evidence="6">
    <location>
        <begin position="166"/>
        <end position="185"/>
    </location>
</feature>
<keyword evidence="9" id="KW-1185">Reference proteome</keyword>
<dbReference type="Gene3D" id="3.30.70.1350">
    <property type="entry name" value="Cation efflux protein, cytoplasmic domain"/>
    <property type="match status" value="1"/>
</dbReference>
<dbReference type="PANTHER" id="PTHR13414:SF9">
    <property type="entry name" value="PROTON-COUPLED ZINC ANTIPORTER SLC30A9, MITOCHONDRIAL"/>
    <property type="match status" value="1"/>
</dbReference>
<feature type="transmembrane region" description="Helical" evidence="6">
    <location>
        <begin position="191"/>
        <end position="210"/>
    </location>
</feature>
<dbReference type="AlphaFoldDB" id="A0A6H2DPQ3"/>
<dbReference type="Proteomes" id="UP000501600">
    <property type="component" value="Chromosome"/>
</dbReference>
<evidence type="ECO:0000313" key="8">
    <source>
        <dbReference type="EMBL" id="QJB70178.1"/>
    </source>
</evidence>
<evidence type="ECO:0000313" key="9">
    <source>
        <dbReference type="Proteomes" id="UP000501600"/>
    </source>
</evidence>
<keyword evidence="3 6" id="KW-0812">Transmembrane</keyword>
<protein>
    <submittedName>
        <fullName evidence="8">Cation transporter</fullName>
    </submittedName>
</protein>
<evidence type="ECO:0000256" key="2">
    <source>
        <dbReference type="ARBA" id="ARBA00022448"/>
    </source>
</evidence>
<dbReference type="GO" id="GO:0016020">
    <property type="term" value="C:membrane"/>
    <property type="evidence" value="ECO:0007669"/>
    <property type="project" value="UniProtKB-SubCell"/>
</dbReference>
<evidence type="ECO:0000256" key="1">
    <source>
        <dbReference type="ARBA" id="ARBA00004141"/>
    </source>
</evidence>
<keyword evidence="2" id="KW-0813">Transport</keyword>
<dbReference type="SUPFAM" id="SSF161111">
    <property type="entry name" value="Cation efflux protein transmembrane domain-like"/>
    <property type="match status" value="1"/>
</dbReference>
<dbReference type="Pfam" id="PF01545">
    <property type="entry name" value="Cation_efflux"/>
    <property type="match status" value="1"/>
</dbReference>
<sequence length="322" mass="34937">MASGSKTVVYAALAGNSLIAVSKFIVASITGSSAMFSEGVHSVVDSGNQLLLLFGMSRATRKPDEKHPFGYGMELYFYTFVVAILIFAVGAGISIYEGLHSISDPQPVKSPEWSYGVLSLAMVFEGAAWWVAFKEFRRTKGDQSWYAAVRNSKDPTVFTILFEDSAAMMGLMIAFIGIFCAQYFDMPILDGIASICIGVVLAFVAVLLAFEAKGLLIGEAASPAVIKGIHNIVSEDPRISGLNEVLTMHMGPDDILLAASVDFDDKLTADKVEQCITDFETTIKEQFPQVRRIFIEAQSWRQHHATAIAAGEMSDQPPPDGK</sequence>
<dbReference type="InterPro" id="IPR058533">
    <property type="entry name" value="Cation_efflux_TM"/>
</dbReference>
<reference evidence="8 9" key="1">
    <citation type="submission" date="2020-04" db="EMBL/GenBank/DDBJ databases">
        <title>Genome sequence for Sphingorhabdus sp. strain M1.</title>
        <authorList>
            <person name="Park S.-J."/>
        </authorList>
    </citation>
    <scope>NUCLEOTIDE SEQUENCE [LARGE SCALE GENOMIC DNA]</scope>
    <source>
        <strain evidence="8 9">JK6</strain>
    </source>
</reference>
<dbReference type="EMBL" id="CP051217">
    <property type="protein sequence ID" value="QJB70178.1"/>
    <property type="molecule type" value="Genomic_DNA"/>
</dbReference>
<dbReference type="InterPro" id="IPR036837">
    <property type="entry name" value="Cation_efflux_CTD_sf"/>
</dbReference>
<comment type="subcellular location">
    <subcellularLocation>
        <location evidence="1">Membrane</location>
        <topology evidence="1">Multi-pass membrane protein</topology>
    </subcellularLocation>
</comment>
<feature type="transmembrane region" description="Helical" evidence="6">
    <location>
        <begin position="75"/>
        <end position="93"/>
    </location>
</feature>
<keyword evidence="5 6" id="KW-0472">Membrane</keyword>
<keyword evidence="4 6" id="KW-1133">Transmembrane helix</keyword>
<dbReference type="RefSeq" id="WP_168820444.1">
    <property type="nucleotide sequence ID" value="NZ_CP051217.1"/>
</dbReference>
<dbReference type="SUPFAM" id="SSF160240">
    <property type="entry name" value="Cation efflux protein cytoplasmic domain-like"/>
    <property type="match status" value="1"/>
</dbReference>
<proteinExistence type="predicted"/>
<feature type="domain" description="Cation efflux protein transmembrane" evidence="7">
    <location>
        <begin position="10"/>
        <end position="214"/>
    </location>
</feature>
<dbReference type="KEGG" id="phao:HF685_13500"/>
<evidence type="ECO:0000256" key="4">
    <source>
        <dbReference type="ARBA" id="ARBA00022989"/>
    </source>
</evidence>
<evidence type="ECO:0000256" key="6">
    <source>
        <dbReference type="SAM" id="Phobius"/>
    </source>
</evidence>
<evidence type="ECO:0000256" key="3">
    <source>
        <dbReference type="ARBA" id="ARBA00022692"/>
    </source>
</evidence>
<dbReference type="GO" id="GO:0006829">
    <property type="term" value="P:zinc ion transport"/>
    <property type="evidence" value="ECO:0007669"/>
    <property type="project" value="InterPro"/>
</dbReference>
<evidence type="ECO:0000256" key="5">
    <source>
        <dbReference type="ARBA" id="ARBA00023136"/>
    </source>
</evidence>
<dbReference type="InterPro" id="IPR002524">
    <property type="entry name" value="Cation_efflux"/>
</dbReference>
<accession>A0A6H2DPQ3</accession>
<feature type="transmembrane region" description="Helical" evidence="6">
    <location>
        <begin position="113"/>
        <end position="133"/>
    </location>
</feature>
<dbReference type="InterPro" id="IPR027469">
    <property type="entry name" value="Cation_efflux_TMD_sf"/>
</dbReference>
<gene>
    <name evidence="8" type="ORF">HF685_13500</name>
</gene>
<name>A0A6H2DPQ3_9SPHN</name>
<dbReference type="Gene3D" id="1.20.1510.10">
    <property type="entry name" value="Cation efflux protein transmembrane domain"/>
    <property type="match status" value="1"/>
</dbReference>
<dbReference type="InterPro" id="IPR040177">
    <property type="entry name" value="SLC30A9"/>
</dbReference>
<dbReference type="NCBIfam" id="TIGR01297">
    <property type="entry name" value="CDF"/>
    <property type="match status" value="1"/>
</dbReference>
<organism evidence="8 9">
    <name type="scientific">Parasphingorhabdus halotolerans</name>
    <dbReference type="NCBI Taxonomy" id="2725558"/>
    <lineage>
        <taxon>Bacteria</taxon>
        <taxon>Pseudomonadati</taxon>
        <taxon>Pseudomonadota</taxon>
        <taxon>Alphaproteobacteria</taxon>
        <taxon>Sphingomonadales</taxon>
        <taxon>Sphingomonadaceae</taxon>
        <taxon>Parasphingorhabdus</taxon>
    </lineage>
</organism>
<evidence type="ECO:0000259" key="7">
    <source>
        <dbReference type="Pfam" id="PF01545"/>
    </source>
</evidence>